<evidence type="ECO:0000313" key="2">
    <source>
        <dbReference type="Proteomes" id="UP000248806"/>
    </source>
</evidence>
<accession>A0A326UFM7</accession>
<proteinExistence type="predicted"/>
<organism evidence="1 2">
    <name type="scientific">Thermosporothrix hazakensis</name>
    <dbReference type="NCBI Taxonomy" id="644383"/>
    <lineage>
        <taxon>Bacteria</taxon>
        <taxon>Bacillati</taxon>
        <taxon>Chloroflexota</taxon>
        <taxon>Ktedonobacteria</taxon>
        <taxon>Ktedonobacterales</taxon>
        <taxon>Thermosporotrichaceae</taxon>
        <taxon>Thermosporothrix</taxon>
    </lineage>
</organism>
<dbReference type="EMBL" id="QKUF01000001">
    <property type="protein sequence ID" value="PZW36661.1"/>
    <property type="molecule type" value="Genomic_DNA"/>
</dbReference>
<comment type="caution">
    <text evidence="1">The sequence shown here is derived from an EMBL/GenBank/DDBJ whole genome shotgun (WGS) entry which is preliminary data.</text>
</comment>
<name>A0A326UFM7_THEHA</name>
<sequence>MKCEKIEVLADTPISKVIQIDYKGELRVIKYNKGPQLYESLKIYIPSRGHHVDRTYMYTFFDNTTLLERGKDSDPGNITAAPELIGPDANTPSTLRNKFPGKEFKINLVEDDGRYTGEPLYNRAIEHGDIALYSLLDGLKFNRKNAPIYIGVVQFYETDTHILLGKHIVHPDFNKLNNDGYRYAVLMHYIPKANWLNHYLSQESFVFDMSNLSMLIHQIARHHQGLDPAPTRFGTIWQLYSKFQSNLGALRSAHLPIDIVNPSSLNQIADTMEKALRVYKSSFEERQKNGQIRRCHGDLKANNLFTQNNSSGFRVYIIDAIDFNEDFFYIDLLSDLAMLLVEIFFYYPSSNERRHHCILQLIAQYCQDSGEIMEKILPIIFYYLVEKALVRTYTSYSYDHQSPDVVHRYFDIAQWYTGKLHLYI</sequence>
<dbReference type="AlphaFoldDB" id="A0A326UFM7"/>
<dbReference type="GO" id="GO:0016740">
    <property type="term" value="F:transferase activity"/>
    <property type="evidence" value="ECO:0007669"/>
    <property type="project" value="UniProtKB-KW"/>
</dbReference>
<keyword evidence="2" id="KW-1185">Reference proteome</keyword>
<dbReference type="OrthoDB" id="9810277at2"/>
<evidence type="ECO:0000313" key="1">
    <source>
        <dbReference type="EMBL" id="PZW36661.1"/>
    </source>
</evidence>
<dbReference type="RefSeq" id="WP_111319094.1">
    <property type="nucleotide sequence ID" value="NZ_BIFX01000001.1"/>
</dbReference>
<dbReference type="Gene3D" id="3.90.1200.10">
    <property type="match status" value="1"/>
</dbReference>
<dbReference type="SUPFAM" id="SSF56112">
    <property type="entry name" value="Protein kinase-like (PK-like)"/>
    <property type="match status" value="1"/>
</dbReference>
<gene>
    <name evidence="1" type="ORF">EI42_00841</name>
</gene>
<keyword evidence="1" id="KW-0808">Transferase</keyword>
<reference evidence="1 2" key="1">
    <citation type="submission" date="2018-06" db="EMBL/GenBank/DDBJ databases">
        <title>Genomic Encyclopedia of Archaeal and Bacterial Type Strains, Phase II (KMG-II): from individual species to whole genera.</title>
        <authorList>
            <person name="Goeker M."/>
        </authorList>
    </citation>
    <scope>NUCLEOTIDE SEQUENCE [LARGE SCALE GENOMIC DNA]</scope>
    <source>
        <strain evidence="1 2">ATCC BAA-1881</strain>
    </source>
</reference>
<dbReference type="Proteomes" id="UP000248806">
    <property type="component" value="Unassembled WGS sequence"/>
</dbReference>
<protein>
    <submittedName>
        <fullName evidence="1">Aminoglycoside phosphotransferase family enzyme</fullName>
    </submittedName>
</protein>
<dbReference type="InterPro" id="IPR011009">
    <property type="entry name" value="Kinase-like_dom_sf"/>
</dbReference>